<reference evidence="2 3" key="1">
    <citation type="journal article" date="2018" name="Mol. Ecol.">
        <title>The obligate alkalophilic soda-lake fungus Sodiomyces alkalinus has shifted to a protein diet.</title>
        <authorList>
            <person name="Grum-Grzhimaylo A.A."/>
            <person name="Falkoski D.L."/>
            <person name="van den Heuvel J."/>
            <person name="Valero-Jimenez C.A."/>
            <person name="Min B."/>
            <person name="Choi I.G."/>
            <person name="Lipzen A."/>
            <person name="Daum C.G."/>
            <person name="Aanen D.K."/>
            <person name="Tsang A."/>
            <person name="Henrissat B."/>
            <person name="Bilanenko E.N."/>
            <person name="de Vries R.P."/>
            <person name="van Kan J.A.L."/>
            <person name="Grigoriev I.V."/>
            <person name="Debets A.J.M."/>
        </authorList>
    </citation>
    <scope>NUCLEOTIDE SEQUENCE [LARGE SCALE GENOMIC DNA]</scope>
    <source>
        <strain evidence="2 3">F11</strain>
    </source>
</reference>
<organism evidence="2 3">
    <name type="scientific">Sodiomyces alkalinus (strain CBS 110278 / VKM F-3762 / F11)</name>
    <name type="common">Alkaliphilic filamentous fungus</name>
    <dbReference type="NCBI Taxonomy" id="1314773"/>
    <lineage>
        <taxon>Eukaryota</taxon>
        <taxon>Fungi</taxon>
        <taxon>Dikarya</taxon>
        <taxon>Ascomycota</taxon>
        <taxon>Pezizomycotina</taxon>
        <taxon>Sordariomycetes</taxon>
        <taxon>Hypocreomycetidae</taxon>
        <taxon>Glomerellales</taxon>
        <taxon>Plectosphaerellaceae</taxon>
        <taxon>Sodiomyces</taxon>
    </lineage>
</organism>
<evidence type="ECO:0000256" key="1">
    <source>
        <dbReference type="SAM" id="MobiDB-lite"/>
    </source>
</evidence>
<dbReference type="Proteomes" id="UP000272025">
    <property type="component" value="Unassembled WGS sequence"/>
</dbReference>
<feature type="region of interest" description="Disordered" evidence="1">
    <location>
        <begin position="55"/>
        <end position="116"/>
    </location>
</feature>
<accession>A0A3N2PYX5</accession>
<name>A0A3N2PYX5_SODAK</name>
<evidence type="ECO:0000313" key="3">
    <source>
        <dbReference type="Proteomes" id="UP000272025"/>
    </source>
</evidence>
<evidence type="ECO:0000313" key="2">
    <source>
        <dbReference type="EMBL" id="ROT39697.1"/>
    </source>
</evidence>
<protein>
    <submittedName>
        <fullName evidence="2">Uncharacterized protein</fullName>
    </submittedName>
</protein>
<dbReference type="EMBL" id="ML119053">
    <property type="protein sequence ID" value="ROT39697.1"/>
    <property type="molecule type" value="Genomic_DNA"/>
</dbReference>
<keyword evidence="3" id="KW-1185">Reference proteome</keyword>
<gene>
    <name evidence="2" type="ORF">SODALDRAFT_135914</name>
</gene>
<sequence>MFPLFLGPCSYSFSSRLFLIPTCTLDCLPPALPLFVTWGALGLSHNHLTTPERARARARGRGRGRSQIVSKTLDAPRLGISRFDERPRIPDAGPFEPHARRSRTHPPGARSRTGED</sequence>
<dbReference type="AlphaFoldDB" id="A0A3N2PYX5"/>
<dbReference type="RefSeq" id="XP_028467503.1">
    <property type="nucleotide sequence ID" value="XM_028606746.1"/>
</dbReference>
<dbReference type="GeneID" id="39575224"/>
<proteinExistence type="predicted"/>